<evidence type="ECO:0000313" key="6">
    <source>
        <dbReference type="EMBL" id="PSJ47665.1"/>
    </source>
</evidence>
<proteinExistence type="inferred from homology"/>
<name>A0A2P7RBS1_9GAMM</name>
<dbReference type="RefSeq" id="WP_106728078.1">
    <property type="nucleotide sequence ID" value="NZ_PXYG01000001.1"/>
</dbReference>
<dbReference type="PROSITE" id="PS51891">
    <property type="entry name" value="CENP_V_GFA"/>
    <property type="match status" value="1"/>
</dbReference>
<dbReference type="PANTHER" id="PTHR33337:SF40">
    <property type="entry name" value="CENP-V_GFA DOMAIN-CONTAINING PROTEIN-RELATED"/>
    <property type="match status" value="1"/>
</dbReference>
<dbReference type="SUPFAM" id="SSF51316">
    <property type="entry name" value="Mss4-like"/>
    <property type="match status" value="1"/>
</dbReference>
<feature type="domain" description="CENP-V/GFA" evidence="5">
    <location>
        <begin position="5"/>
        <end position="118"/>
    </location>
</feature>
<evidence type="ECO:0000256" key="4">
    <source>
        <dbReference type="ARBA" id="ARBA00023239"/>
    </source>
</evidence>
<keyword evidence="2" id="KW-0479">Metal-binding</keyword>
<dbReference type="GO" id="GO:0046872">
    <property type="term" value="F:metal ion binding"/>
    <property type="evidence" value="ECO:0007669"/>
    <property type="project" value="UniProtKB-KW"/>
</dbReference>
<evidence type="ECO:0000256" key="3">
    <source>
        <dbReference type="ARBA" id="ARBA00022833"/>
    </source>
</evidence>
<organism evidence="6 7">
    <name type="scientific">Zobellella endophytica</name>
    <dbReference type="NCBI Taxonomy" id="2116700"/>
    <lineage>
        <taxon>Bacteria</taxon>
        <taxon>Pseudomonadati</taxon>
        <taxon>Pseudomonadota</taxon>
        <taxon>Gammaproteobacteria</taxon>
        <taxon>Aeromonadales</taxon>
        <taxon>Aeromonadaceae</taxon>
        <taxon>Zobellella</taxon>
    </lineage>
</organism>
<protein>
    <submittedName>
        <fullName evidence="6">Aldehyde-activating protein</fullName>
    </submittedName>
</protein>
<accession>A0A2P7RBS1</accession>
<dbReference type="PANTHER" id="PTHR33337">
    <property type="entry name" value="GFA DOMAIN-CONTAINING PROTEIN"/>
    <property type="match status" value="1"/>
</dbReference>
<evidence type="ECO:0000256" key="1">
    <source>
        <dbReference type="ARBA" id="ARBA00005495"/>
    </source>
</evidence>
<dbReference type="GO" id="GO:0016846">
    <property type="term" value="F:carbon-sulfur lyase activity"/>
    <property type="evidence" value="ECO:0007669"/>
    <property type="project" value="InterPro"/>
</dbReference>
<reference evidence="6 7" key="1">
    <citation type="submission" date="2018-03" db="EMBL/GenBank/DDBJ databases">
        <title>The draft genome of Zobellella sp. 59N8.</title>
        <authorList>
            <person name="Liu L."/>
            <person name="Li L."/>
            <person name="Zhang X."/>
            <person name="Liang L."/>
            <person name="Wang T."/>
        </authorList>
    </citation>
    <scope>NUCLEOTIDE SEQUENCE [LARGE SCALE GENOMIC DNA]</scope>
    <source>
        <strain evidence="6 7">59N8</strain>
    </source>
</reference>
<gene>
    <name evidence="6" type="ORF">C7H85_02205</name>
</gene>
<dbReference type="AlphaFoldDB" id="A0A2P7RBS1"/>
<keyword evidence="3" id="KW-0862">Zinc</keyword>
<dbReference type="Pfam" id="PF04828">
    <property type="entry name" value="GFA"/>
    <property type="match status" value="1"/>
</dbReference>
<sequence length="138" mass="15325">MSMQKHGSCLCGAVRVTAVFKSNKVGVCHCGMCRKWGGGPLMTVDCEPGVAFEGREHIAAFASSAWAERAFCRHCGSHLYYRLKDGDELILSLGLFDELDDLVLDHQIFIDKKPGFYSFANRTHTMTEAEVFAKFAPE</sequence>
<keyword evidence="7" id="KW-1185">Reference proteome</keyword>
<keyword evidence="4" id="KW-0456">Lyase</keyword>
<dbReference type="InterPro" id="IPR011057">
    <property type="entry name" value="Mss4-like_sf"/>
</dbReference>
<evidence type="ECO:0000313" key="7">
    <source>
        <dbReference type="Proteomes" id="UP000240243"/>
    </source>
</evidence>
<comment type="similarity">
    <text evidence="1">Belongs to the Gfa family.</text>
</comment>
<dbReference type="Gene3D" id="3.90.1590.10">
    <property type="entry name" value="glutathione-dependent formaldehyde- activating enzyme (gfa)"/>
    <property type="match status" value="1"/>
</dbReference>
<dbReference type="EMBL" id="PXYG01000001">
    <property type="protein sequence ID" value="PSJ47665.1"/>
    <property type="molecule type" value="Genomic_DNA"/>
</dbReference>
<evidence type="ECO:0000259" key="5">
    <source>
        <dbReference type="PROSITE" id="PS51891"/>
    </source>
</evidence>
<dbReference type="OrthoDB" id="4188830at2"/>
<comment type="caution">
    <text evidence="6">The sequence shown here is derived from an EMBL/GenBank/DDBJ whole genome shotgun (WGS) entry which is preliminary data.</text>
</comment>
<dbReference type="InterPro" id="IPR006913">
    <property type="entry name" value="CENP-V/GFA"/>
</dbReference>
<evidence type="ECO:0000256" key="2">
    <source>
        <dbReference type="ARBA" id="ARBA00022723"/>
    </source>
</evidence>
<dbReference type="Proteomes" id="UP000240243">
    <property type="component" value="Unassembled WGS sequence"/>
</dbReference>